<evidence type="ECO:0000256" key="3">
    <source>
        <dbReference type="ARBA" id="ARBA00022722"/>
    </source>
</evidence>
<dbReference type="GO" id="GO:0006281">
    <property type="term" value="P:DNA repair"/>
    <property type="evidence" value="ECO:0007669"/>
    <property type="project" value="InterPro"/>
</dbReference>
<reference evidence="6" key="1">
    <citation type="journal article" date="2014" name="Front. Microbiol.">
        <title>High frequency of phylogenetically diverse reductive dehalogenase-homologous genes in deep subseafloor sedimentary metagenomes.</title>
        <authorList>
            <person name="Kawai M."/>
            <person name="Futagami T."/>
            <person name="Toyoda A."/>
            <person name="Takaki Y."/>
            <person name="Nishi S."/>
            <person name="Hori S."/>
            <person name="Arai W."/>
            <person name="Tsubouchi T."/>
            <person name="Morono Y."/>
            <person name="Uchiyama I."/>
            <person name="Ito T."/>
            <person name="Fujiyama A."/>
            <person name="Inagaki F."/>
            <person name="Takami H."/>
        </authorList>
    </citation>
    <scope>NUCLEOTIDE SEQUENCE</scope>
    <source>
        <strain evidence="6">Expedition CK06-06</strain>
    </source>
</reference>
<keyword evidence="4" id="KW-0255">Endonuclease</keyword>
<dbReference type="GO" id="GO:0043737">
    <property type="term" value="F:deoxyribonuclease V activity"/>
    <property type="evidence" value="ECO:0007669"/>
    <property type="project" value="TreeGrafter"/>
</dbReference>
<protein>
    <recommendedName>
        <fullName evidence="7">Endonuclease V</fullName>
    </recommendedName>
</protein>
<evidence type="ECO:0000256" key="5">
    <source>
        <dbReference type="ARBA" id="ARBA00022801"/>
    </source>
</evidence>
<evidence type="ECO:0000256" key="1">
    <source>
        <dbReference type="ARBA" id="ARBA00004496"/>
    </source>
</evidence>
<dbReference type="Gene3D" id="3.30.2170.10">
    <property type="entry name" value="archaeoglobus fulgidus dsm 4304 superfamily"/>
    <property type="match status" value="1"/>
</dbReference>
<keyword evidence="5" id="KW-0378">Hydrolase</keyword>
<feature type="non-terminal residue" evidence="6">
    <location>
        <position position="1"/>
    </location>
</feature>
<dbReference type="AlphaFoldDB" id="X0WXG9"/>
<evidence type="ECO:0008006" key="7">
    <source>
        <dbReference type="Google" id="ProtNLM"/>
    </source>
</evidence>
<dbReference type="GO" id="GO:0005737">
    <property type="term" value="C:cytoplasm"/>
    <property type="evidence" value="ECO:0007669"/>
    <property type="project" value="UniProtKB-SubCell"/>
</dbReference>
<sequence length="132" mass="14594">RELPLIAEVLREISTRIDCLIVNGQGIAHPKRAGLASFAGILLDLPTIGVTKNILIGRYEPPLAKRGEYSDIIHNGRKVGEVLCTKDGTTPIFISPGYRIEFESSRKLILGLAMNSKYPEPLRLADINTRRT</sequence>
<dbReference type="GO" id="GO:0003727">
    <property type="term" value="F:single-stranded RNA binding"/>
    <property type="evidence" value="ECO:0007669"/>
    <property type="project" value="TreeGrafter"/>
</dbReference>
<comment type="caution">
    <text evidence="6">The sequence shown here is derived from an EMBL/GenBank/DDBJ whole genome shotgun (WGS) entry which is preliminary data.</text>
</comment>
<keyword evidence="2" id="KW-0963">Cytoplasm</keyword>
<gene>
    <name evidence="6" type="ORF">S01H1_72464</name>
</gene>
<evidence type="ECO:0000313" key="6">
    <source>
        <dbReference type="EMBL" id="GAG35390.1"/>
    </source>
</evidence>
<organism evidence="6">
    <name type="scientific">marine sediment metagenome</name>
    <dbReference type="NCBI Taxonomy" id="412755"/>
    <lineage>
        <taxon>unclassified sequences</taxon>
        <taxon>metagenomes</taxon>
        <taxon>ecological metagenomes</taxon>
    </lineage>
</organism>
<dbReference type="PANTHER" id="PTHR28511:SF1">
    <property type="entry name" value="ENDONUCLEASE V"/>
    <property type="match status" value="1"/>
</dbReference>
<dbReference type="PANTHER" id="PTHR28511">
    <property type="entry name" value="ENDONUCLEASE V"/>
    <property type="match status" value="1"/>
</dbReference>
<dbReference type="Pfam" id="PF04493">
    <property type="entry name" value="Endonuclease_5"/>
    <property type="match status" value="1"/>
</dbReference>
<dbReference type="InterPro" id="IPR007581">
    <property type="entry name" value="Endonuclease-V"/>
</dbReference>
<evidence type="ECO:0000256" key="2">
    <source>
        <dbReference type="ARBA" id="ARBA00022490"/>
    </source>
</evidence>
<comment type="subcellular location">
    <subcellularLocation>
        <location evidence="1">Cytoplasm</location>
    </subcellularLocation>
</comment>
<name>X0WXG9_9ZZZZ</name>
<evidence type="ECO:0000256" key="4">
    <source>
        <dbReference type="ARBA" id="ARBA00022759"/>
    </source>
</evidence>
<accession>X0WXG9</accession>
<proteinExistence type="predicted"/>
<dbReference type="GO" id="GO:0016891">
    <property type="term" value="F:RNA endonuclease activity producing 5'-phosphomonoesters, hydrolytic mechanism"/>
    <property type="evidence" value="ECO:0007669"/>
    <property type="project" value="TreeGrafter"/>
</dbReference>
<dbReference type="EMBL" id="BARS01048332">
    <property type="protein sequence ID" value="GAG35390.1"/>
    <property type="molecule type" value="Genomic_DNA"/>
</dbReference>
<keyword evidence="3" id="KW-0540">Nuclease</keyword>